<evidence type="ECO:0000313" key="8">
    <source>
        <dbReference type="Proteomes" id="UP000694941"/>
    </source>
</evidence>
<dbReference type="SUPFAM" id="SSF143575">
    <property type="entry name" value="GAS2 domain-like"/>
    <property type="match status" value="1"/>
</dbReference>
<evidence type="ECO:0000256" key="4">
    <source>
        <dbReference type="ARBA" id="ARBA00038441"/>
    </source>
</evidence>
<dbReference type="PANTHER" id="PTHR46756:SF18">
    <property type="entry name" value="GAS2-LIKE PROTEIN PICKLED EGGS"/>
    <property type="match status" value="1"/>
</dbReference>
<evidence type="ECO:0000256" key="5">
    <source>
        <dbReference type="SAM" id="MobiDB-lite"/>
    </source>
</evidence>
<dbReference type="SMART" id="SM00033">
    <property type="entry name" value="CH"/>
    <property type="match status" value="1"/>
</dbReference>
<reference evidence="9" key="1">
    <citation type="submission" date="2025-08" db="UniProtKB">
        <authorList>
            <consortium name="RefSeq"/>
        </authorList>
    </citation>
    <scope>IDENTIFICATION</scope>
    <source>
        <tissue evidence="9">Muscle</tissue>
    </source>
</reference>
<dbReference type="PROSITE" id="PS51460">
    <property type="entry name" value="GAR"/>
    <property type="match status" value="1"/>
</dbReference>
<comment type="subcellular location">
    <subcellularLocation>
        <location evidence="1">Cytoplasm</location>
        <location evidence="1">Cytoskeleton</location>
    </subcellularLocation>
</comment>
<dbReference type="GeneID" id="106463671"/>
<dbReference type="InterPro" id="IPR036534">
    <property type="entry name" value="GAR_dom_sf"/>
</dbReference>
<dbReference type="PROSITE" id="PS50021">
    <property type="entry name" value="CH"/>
    <property type="match status" value="1"/>
</dbReference>
<accession>A0ABM1BCE6</accession>
<evidence type="ECO:0000259" key="6">
    <source>
        <dbReference type="PROSITE" id="PS50021"/>
    </source>
</evidence>
<feature type="region of interest" description="Disordered" evidence="5">
    <location>
        <begin position="528"/>
        <end position="647"/>
    </location>
</feature>
<feature type="domain" description="GAR" evidence="7">
    <location>
        <begin position="220"/>
        <end position="292"/>
    </location>
</feature>
<protein>
    <submittedName>
        <fullName evidence="9">Uncharacterized protein LOC106463671</fullName>
    </submittedName>
</protein>
<evidence type="ECO:0000313" key="9">
    <source>
        <dbReference type="RefSeq" id="XP_013779181.1"/>
    </source>
</evidence>
<keyword evidence="2" id="KW-0963">Cytoplasm</keyword>
<evidence type="ECO:0000256" key="3">
    <source>
        <dbReference type="ARBA" id="ARBA00023212"/>
    </source>
</evidence>
<dbReference type="InterPro" id="IPR036872">
    <property type="entry name" value="CH_dom_sf"/>
</dbReference>
<dbReference type="Pfam" id="PF00307">
    <property type="entry name" value="CH"/>
    <property type="match status" value="1"/>
</dbReference>
<evidence type="ECO:0000259" key="7">
    <source>
        <dbReference type="PROSITE" id="PS51460"/>
    </source>
</evidence>
<dbReference type="SUPFAM" id="SSF47576">
    <property type="entry name" value="Calponin-homology domain, CH-domain"/>
    <property type="match status" value="1"/>
</dbReference>
<dbReference type="Gene3D" id="1.10.418.10">
    <property type="entry name" value="Calponin-like domain"/>
    <property type="match status" value="1"/>
</dbReference>
<feature type="compositionally biased region" description="Polar residues" evidence="5">
    <location>
        <begin position="326"/>
        <end position="383"/>
    </location>
</feature>
<sequence>MSCEEVVAMPNTAADDRSQTTGTDDEEFHVMHLEPRPFRPFKTSEEYLYAMKEDLAEWLKTLYDIDITVDDFLERLETGVILCQHANNVLRMAREWHEAGRNGLNLPIPERDVMYRSDVQPGTFQARDNVSNFITWCRKLDIKECLLFETDDLVLRKNEKSFILCLLEVARRGSKFGMPAPLLVQMEEEIDAELANGGSDCEDQEDSGLLMSSKPQVITNDLRSLHERVVDLLSRCTCPSQFPMIRVSEGKYRIGDSKILIFVRILRNHVMVRVGGGWDTLEHYLDKHDPCRCKSGHRFSTSAKLTMSPGKGSPSMQVTYNRSLEPNLSGVNVSNPRSHPSSPQTRRRMLTTNPPHRDSNGSSKDLSRISPNSGELPSSNAGDETSKLTRCLKPPHSDFIEFDETNGGERDKRSTPLKIMKMGDSGEEPVITVTQHECDLTNGFSSLPPEGDCKEITDRRISAPQVSKTPVHGPGVKITTPRLEGKSKIPYLPDHSVKALAINQKSPSSDNVYKPRVTQLNNCSPVHIARNGRRSSDSSNYLPDIRRSRSPSNDSLEDGLFLNRGSLGRHSYRSPRTSNIGPKVDTGYNTWAFRQRSPRPSLSSDLFRPPSAGSQSHARSLAPKTRTIVSNPKHIPQKKNPIKKPILSPDKVQKLLKDVDFDTDHDFLTEMEKFIESYKAKVEKKLKNEQLMKNLPDETPEHFPESFGALSDERPPSRGANPLQPSPPKSRSHSLGTSKIPMSIKYNKREW</sequence>
<gene>
    <name evidence="9" type="primary">LOC106463671</name>
</gene>
<feature type="region of interest" description="Disordered" evidence="5">
    <location>
        <begin position="464"/>
        <end position="489"/>
    </location>
</feature>
<feature type="compositionally biased region" description="Basic and acidic residues" evidence="5">
    <location>
        <begin position="695"/>
        <end position="704"/>
    </location>
</feature>
<feature type="domain" description="Calponin-homology (CH)" evidence="6">
    <location>
        <begin position="49"/>
        <end position="174"/>
    </location>
</feature>
<dbReference type="CDD" id="cd21268">
    <property type="entry name" value="CH_GAS2L1_2"/>
    <property type="match status" value="1"/>
</dbReference>
<name>A0ABM1BCE6_LIMPO</name>
<dbReference type="InterPro" id="IPR003108">
    <property type="entry name" value="GAR_dom"/>
</dbReference>
<feature type="region of interest" description="Disordered" evidence="5">
    <location>
        <begin position="397"/>
        <end position="416"/>
    </location>
</feature>
<organism evidence="8 9">
    <name type="scientific">Limulus polyphemus</name>
    <name type="common">Atlantic horseshoe crab</name>
    <dbReference type="NCBI Taxonomy" id="6850"/>
    <lineage>
        <taxon>Eukaryota</taxon>
        <taxon>Metazoa</taxon>
        <taxon>Ecdysozoa</taxon>
        <taxon>Arthropoda</taxon>
        <taxon>Chelicerata</taxon>
        <taxon>Merostomata</taxon>
        <taxon>Xiphosura</taxon>
        <taxon>Limulidae</taxon>
        <taxon>Limulus</taxon>
    </lineage>
</organism>
<dbReference type="Proteomes" id="UP000694941">
    <property type="component" value="Unplaced"/>
</dbReference>
<keyword evidence="3" id="KW-0206">Cytoskeleton</keyword>
<feature type="region of interest" description="Disordered" evidence="5">
    <location>
        <begin position="1"/>
        <end position="24"/>
    </location>
</feature>
<keyword evidence="8" id="KW-1185">Reference proteome</keyword>
<dbReference type="Gene3D" id="3.30.920.20">
    <property type="entry name" value="Gas2-like domain"/>
    <property type="match status" value="1"/>
</dbReference>
<comment type="similarity">
    <text evidence="4">Belongs to the GAS2 family.</text>
</comment>
<evidence type="ECO:0000256" key="1">
    <source>
        <dbReference type="ARBA" id="ARBA00004245"/>
    </source>
</evidence>
<dbReference type="SMART" id="SM00243">
    <property type="entry name" value="GAS2"/>
    <property type="match status" value="1"/>
</dbReference>
<proteinExistence type="inferred from homology"/>
<dbReference type="RefSeq" id="XP_013779181.1">
    <property type="nucleotide sequence ID" value="XM_013923727.2"/>
</dbReference>
<dbReference type="Pfam" id="PF02187">
    <property type="entry name" value="GAS2"/>
    <property type="match status" value="1"/>
</dbReference>
<dbReference type="InterPro" id="IPR001715">
    <property type="entry name" value="CH_dom"/>
</dbReference>
<dbReference type="PANTHER" id="PTHR46756">
    <property type="entry name" value="TRANSGELIN"/>
    <property type="match status" value="1"/>
</dbReference>
<feature type="region of interest" description="Disordered" evidence="5">
    <location>
        <begin position="695"/>
        <end position="751"/>
    </location>
</feature>
<feature type="region of interest" description="Disordered" evidence="5">
    <location>
        <begin position="326"/>
        <end position="391"/>
    </location>
</feature>
<evidence type="ECO:0000256" key="2">
    <source>
        <dbReference type="ARBA" id="ARBA00022490"/>
    </source>
</evidence>